<feature type="compositionally biased region" description="Basic and acidic residues" evidence="1">
    <location>
        <begin position="333"/>
        <end position="344"/>
    </location>
</feature>
<evidence type="ECO:0000313" key="3">
    <source>
        <dbReference type="Proteomes" id="UP000186804"/>
    </source>
</evidence>
<gene>
    <name evidence="2" type="ORF">cand_032470</name>
</gene>
<evidence type="ECO:0000313" key="2">
    <source>
        <dbReference type="EMBL" id="OII71534.1"/>
    </source>
</evidence>
<sequence>MHKLNGEDGNIDDKREDNIEEQRPIDGYKDISDSINFATIGLDTNKRYNTAIYSDDTLKTEKNNIKLGNIITNSNTLLDRSENDEYKDNDSKFIENGVSGEYNTELGIGDIPLIRNTTHTKNTLSKYNNMMVKNDYLNNEAKVKVIDELKTIKKGPDDISGYETNNELFNSKIKSSSSKMIVKGELYKIDNDEFEELQEMDLHKTDTIIDAKRAERLNQKKGNTYILDDLYINKDKDSSKSNNVELETSILGNNSKELKNEMIKKSMDGNIFVDNHSMKIMDSSSKSLEKLVVNRIGESDCLSFSKDYNVKNKEAVKCRNANIESQRSSNWKDNFENNKSDMHGFQKKFGQRNKDKPENKNDNFNEIRNIILSENTLQKKGLKICNGSLYMDDLYQELLIKTESRIAKQVVYSDLGEDIEENNSQNTLFSEKQIINISDKDDVPFNHKIMKFSVENMPKNVNWDDITSLAYNEDYLSDHKYQLYIELNVNENNSGKFYKESKSNELKGTELIAIDPSKISTIIYKRYNMEDSLKILKKELEIISDIIEEDLEDSIINQQTNLDRNYESLSKINIQDFTLIKNILRSNRHDKNFKKLTFKKNLKYQLDSVIISTEAYKSLKSRIEHIENISNLDSNFNLKNLIITEKSLLSRVKELQKMISYIPDEDNQLSDKELIKKNDSSVRNQHSDNLKYIGRNNKILNINIAMANSLLDSFTISHTRKLDLKKMENLVKSRMSVAVSSSNRINTSINTKNDNCNVNTISNTNINDPNVETLDNKQMDEILAELNINLHDKESPVLFNIKDIINNVQLKEEFLKSYLKGLNSMNNWMQLYNNNVETLHICLNTLSKLNNIIEQGLQNIISLNNSEIE</sequence>
<dbReference type="OrthoDB" id="343017at2759"/>
<evidence type="ECO:0000256" key="1">
    <source>
        <dbReference type="SAM" id="MobiDB-lite"/>
    </source>
</evidence>
<proteinExistence type="predicted"/>
<reference evidence="2 3" key="1">
    <citation type="submission" date="2016-10" db="EMBL/GenBank/DDBJ databases">
        <title>Reductive evolution of mitochondrial metabolism and differential evolution of invasion-related proteins in Cryptosporidium.</title>
        <authorList>
            <person name="Liu S."/>
            <person name="Roellig D.M."/>
            <person name="Guo Y."/>
            <person name="Li N."/>
            <person name="Frace M.A."/>
            <person name="Tang K."/>
            <person name="Zhang L."/>
            <person name="Feng Y."/>
            <person name="Xiao L."/>
        </authorList>
    </citation>
    <scope>NUCLEOTIDE SEQUENCE [LARGE SCALE GENOMIC DNA]</scope>
    <source>
        <strain evidence="2">30847</strain>
    </source>
</reference>
<dbReference type="VEuPathDB" id="CryptoDB:cand_032470"/>
<dbReference type="GeneID" id="92367431"/>
<comment type="caution">
    <text evidence="2">The sequence shown here is derived from an EMBL/GenBank/DDBJ whole genome shotgun (WGS) entry which is preliminary data.</text>
</comment>
<keyword evidence="3" id="KW-1185">Reference proteome</keyword>
<feature type="region of interest" description="Disordered" evidence="1">
    <location>
        <begin position="1"/>
        <end position="26"/>
    </location>
</feature>
<feature type="compositionally biased region" description="Basic and acidic residues" evidence="1">
    <location>
        <begin position="352"/>
        <end position="362"/>
    </location>
</feature>
<protein>
    <submittedName>
        <fullName evidence="2">Uncharacterized protein</fullName>
    </submittedName>
</protein>
<dbReference type="RefSeq" id="XP_067066724.1">
    <property type="nucleotide sequence ID" value="XM_067213473.1"/>
</dbReference>
<name>A0A1J4MBE9_9CRYT</name>
<accession>A0A1J4MBE9</accession>
<feature type="region of interest" description="Disordered" evidence="1">
    <location>
        <begin position="327"/>
        <end position="362"/>
    </location>
</feature>
<organism evidence="2 3">
    <name type="scientific">Cryptosporidium andersoni</name>
    <dbReference type="NCBI Taxonomy" id="117008"/>
    <lineage>
        <taxon>Eukaryota</taxon>
        <taxon>Sar</taxon>
        <taxon>Alveolata</taxon>
        <taxon>Apicomplexa</taxon>
        <taxon>Conoidasida</taxon>
        <taxon>Coccidia</taxon>
        <taxon>Eucoccidiorida</taxon>
        <taxon>Eimeriorina</taxon>
        <taxon>Cryptosporidiidae</taxon>
        <taxon>Cryptosporidium</taxon>
    </lineage>
</organism>
<dbReference type="AlphaFoldDB" id="A0A1J4MBE9"/>
<dbReference type="EMBL" id="LRBS01000121">
    <property type="protein sequence ID" value="OII71534.1"/>
    <property type="molecule type" value="Genomic_DNA"/>
</dbReference>
<dbReference type="Proteomes" id="UP000186804">
    <property type="component" value="Unassembled WGS sequence"/>
</dbReference>